<dbReference type="PANTHER" id="PTHR47697">
    <property type="entry name" value="OS03G0340700 PROTEIN"/>
    <property type="match status" value="1"/>
</dbReference>
<dbReference type="EMBL" id="JADCNM010000290">
    <property type="protein sequence ID" value="KAG0448601.1"/>
    <property type="molecule type" value="Genomic_DNA"/>
</dbReference>
<feature type="region of interest" description="Disordered" evidence="1">
    <location>
        <begin position="1"/>
        <end position="82"/>
    </location>
</feature>
<dbReference type="PANTHER" id="PTHR47697:SF1">
    <property type="entry name" value="OS03G0340700 PROTEIN"/>
    <property type="match status" value="1"/>
</dbReference>
<sequence length="128" mass="13563">MNDFGIPVSSLRPQQKPTQGGVGVDPLDMLFPSSTSSTNAAGTSSGDQPIPEMNDWDVGAEFGGHETGGTTTELEGLPPPPAGVTVMLAKTKGLDSYKQGQFADAIKWLSWTVMLLEIGRTILLPTRF</sequence>
<dbReference type="AlphaFoldDB" id="A0A835U748"/>
<proteinExistence type="predicted"/>
<gene>
    <name evidence="2" type="ORF">HPP92_027749</name>
</gene>
<dbReference type="Proteomes" id="UP000639772">
    <property type="component" value="Unassembled WGS sequence"/>
</dbReference>
<accession>A0A835U748</accession>
<name>A0A835U748_VANPL</name>
<comment type="caution">
    <text evidence="2">The sequence shown here is derived from an EMBL/GenBank/DDBJ whole genome shotgun (WGS) entry which is preliminary data.</text>
</comment>
<dbReference type="OrthoDB" id="1872379at2759"/>
<feature type="compositionally biased region" description="Low complexity" evidence="1">
    <location>
        <begin position="33"/>
        <end position="46"/>
    </location>
</feature>
<protein>
    <submittedName>
        <fullName evidence="2">Uncharacterized protein</fullName>
    </submittedName>
</protein>
<evidence type="ECO:0000313" key="3">
    <source>
        <dbReference type="Proteomes" id="UP000639772"/>
    </source>
</evidence>
<evidence type="ECO:0000256" key="1">
    <source>
        <dbReference type="SAM" id="MobiDB-lite"/>
    </source>
</evidence>
<organism evidence="2 3">
    <name type="scientific">Vanilla planifolia</name>
    <name type="common">Vanilla</name>
    <dbReference type="NCBI Taxonomy" id="51239"/>
    <lineage>
        <taxon>Eukaryota</taxon>
        <taxon>Viridiplantae</taxon>
        <taxon>Streptophyta</taxon>
        <taxon>Embryophyta</taxon>
        <taxon>Tracheophyta</taxon>
        <taxon>Spermatophyta</taxon>
        <taxon>Magnoliopsida</taxon>
        <taxon>Liliopsida</taxon>
        <taxon>Asparagales</taxon>
        <taxon>Orchidaceae</taxon>
        <taxon>Vanilloideae</taxon>
        <taxon>Vanilleae</taxon>
        <taxon>Vanilla</taxon>
    </lineage>
</organism>
<evidence type="ECO:0000313" key="2">
    <source>
        <dbReference type="EMBL" id="KAG0448601.1"/>
    </source>
</evidence>
<reference evidence="2 3" key="1">
    <citation type="journal article" date="2020" name="Nat. Food">
        <title>A phased Vanilla planifolia genome enables genetic improvement of flavour and production.</title>
        <authorList>
            <person name="Hasing T."/>
            <person name="Tang H."/>
            <person name="Brym M."/>
            <person name="Khazi F."/>
            <person name="Huang T."/>
            <person name="Chambers A.H."/>
        </authorList>
    </citation>
    <scope>NUCLEOTIDE SEQUENCE [LARGE SCALE GENOMIC DNA]</scope>
    <source>
        <tissue evidence="2">Leaf</tissue>
    </source>
</reference>